<dbReference type="EMBL" id="ASHM01015266">
    <property type="protein sequence ID" value="PNX97168.1"/>
    <property type="molecule type" value="Genomic_DNA"/>
</dbReference>
<dbReference type="Gene3D" id="1.20.1280.50">
    <property type="match status" value="1"/>
</dbReference>
<dbReference type="InterPro" id="IPR001810">
    <property type="entry name" value="F-box_dom"/>
</dbReference>
<organism evidence="2 3">
    <name type="scientific">Trifolium pratense</name>
    <name type="common">Red clover</name>
    <dbReference type="NCBI Taxonomy" id="57577"/>
    <lineage>
        <taxon>Eukaryota</taxon>
        <taxon>Viridiplantae</taxon>
        <taxon>Streptophyta</taxon>
        <taxon>Embryophyta</taxon>
        <taxon>Tracheophyta</taxon>
        <taxon>Spermatophyta</taxon>
        <taxon>Magnoliopsida</taxon>
        <taxon>eudicotyledons</taxon>
        <taxon>Gunneridae</taxon>
        <taxon>Pentapetalae</taxon>
        <taxon>rosids</taxon>
        <taxon>fabids</taxon>
        <taxon>Fabales</taxon>
        <taxon>Fabaceae</taxon>
        <taxon>Papilionoideae</taxon>
        <taxon>50 kb inversion clade</taxon>
        <taxon>NPAAA clade</taxon>
        <taxon>Hologalegina</taxon>
        <taxon>IRL clade</taxon>
        <taxon>Trifolieae</taxon>
        <taxon>Trifolium</taxon>
    </lineage>
</organism>
<feature type="domain" description="F-box" evidence="1">
    <location>
        <begin position="11"/>
        <end position="52"/>
    </location>
</feature>
<evidence type="ECO:0000313" key="3">
    <source>
        <dbReference type="Proteomes" id="UP000236291"/>
    </source>
</evidence>
<evidence type="ECO:0000259" key="1">
    <source>
        <dbReference type="SMART" id="SM00256"/>
    </source>
</evidence>
<dbReference type="Proteomes" id="UP000236291">
    <property type="component" value="Unassembled WGS sequence"/>
</dbReference>
<evidence type="ECO:0000313" key="2">
    <source>
        <dbReference type="EMBL" id="PNX97168.1"/>
    </source>
</evidence>
<protein>
    <submittedName>
        <fullName evidence="2">F-box protein</fullName>
    </submittedName>
</protein>
<dbReference type="PANTHER" id="PTHR47123:SF15">
    <property type="entry name" value="F-BOX PROTEIN SKIP23"/>
    <property type="match status" value="1"/>
</dbReference>
<dbReference type="Pfam" id="PF03478">
    <property type="entry name" value="Beta-prop_KIB1-4"/>
    <property type="match status" value="1"/>
</dbReference>
<dbReference type="ExpressionAtlas" id="A0A2K3N292">
    <property type="expression patterns" value="baseline"/>
</dbReference>
<reference evidence="2 3" key="2">
    <citation type="journal article" date="2017" name="Front. Plant Sci.">
        <title>Gene Classification and Mining of Molecular Markers Useful in Red Clover (Trifolium pratense) Breeding.</title>
        <authorList>
            <person name="Istvanek J."/>
            <person name="Dluhosova J."/>
            <person name="Dluhos P."/>
            <person name="Patkova L."/>
            <person name="Nedelnik J."/>
            <person name="Repkova J."/>
        </authorList>
    </citation>
    <scope>NUCLEOTIDE SEQUENCE [LARGE SCALE GENOMIC DNA]</scope>
    <source>
        <strain evidence="3">cv. Tatra</strain>
        <tissue evidence="2">Young leaves</tissue>
    </source>
</reference>
<dbReference type="InterPro" id="IPR005174">
    <property type="entry name" value="KIB1-4_b-propeller"/>
</dbReference>
<proteinExistence type="predicted"/>
<dbReference type="AlphaFoldDB" id="A0A2K3N292"/>
<gene>
    <name evidence="2" type="ORF">L195_g020392</name>
</gene>
<dbReference type="OrthoDB" id="638130at2759"/>
<comment type="caution">
    <text evidence="2">The sequence shown here is derived from an EMBL/GenBank/DDBJ whole genome shotgun (WGS) entry which is preliminary data.</text>
</comment>
<dbReference type="STRING" id="57577.A0A2K3N292"/>
<sequence length="394" mass="45356">MAMAEAKWSELPTELVNLISQRIDNDLDLIRFRSVCSNWRNSSISISLPFYKLQLQSPSCTLSKHIILLIKPPPPQKQDQETLQPWLIRISKNSHGETQLFHPLLPRDSRDSYSFPYVLDFNKLSTVHLGNHFFFNTPSRDDAPSQYKQYIRMMFGRRIMPFDSGQTVVAVTCHGKKPLALGILNDKGHPVLFHCRKEVWTKIPCMPTFFHDMCVFKKRFCAVNKIGRTFAFGPPPDYSEQLVAEYIDDGGGEMKFLVESEEGDELFLVDIYDRHCFGFPAAGEEDGLRLNVFRLDEKEKRWVKVTNLGDRVLFLGNRCSFSASIPKGGNCVIFIDEAFLSFDKMHCGMCVFQLDNGRLSPLSDYPHYINLFWPPPDWIVKLCSTPKLDLDHQM</sequence>
<name>A0A2K3N292_TRIPR</name>
<dbReference type="SMART" id="SM00256">
    <property type="entry name" value="FBOX"/>
    <property type="match status" value="1"/>
</dbReference>
<dbReference type="PANTHER" id="PTHR47123">
    <property type="entry name" value="F-BOX PROTEIN SKIP23"/>
    <property type="match status" value="1"/>
</dbReference>
<reference evidence="2 3" key="1">
    <citation type="journal article" date="2014" name="Am. J. Bot.">
        <title>Genome assembly and annotation for red clover (Trifolium pratense; Fabaceae).</title>
        <authorList>
            <person name="Istvanek J."/>
            <person name="Jaros M."/>
            <person name="Krenek A."/>
            <person name="Repkova J."/>
        </authorList>
    </citation>
    <scope>NUCLEOTIDE SEQUENCE [LARGE SCALE GENOMIC DNA]</scope>
    <source>
        <strain evidence="3">cv. Tatra</strain>
        <tissue evidence="2">Young leaves</tissue>
    </source>
</reference>
<dbReference type="InterPro" id="IPR051304">
    <property type="entry name" value="SCF_F-box_domain"/>
</dbReference>
<accession>A0A2K3N292</accession>